<dbReference type="GO" id="GO:0046872">
    <property type="term" value="F:metal ion binding"/>
    <property type="evidence" value="ECO:0007669"/>
    <property type="project" value="InterPro"/>
</dbReference>
<dbReference type="InterPro" id="IPR032875">
    <property type="entry name" value="Succ_CoA_lig_flav_dom"/>
</dbReference>
<dbReference type="InterPro" id="IPR003781">
    <property type="entry name" value="CoA-bd"/>
</dbReference>
<evidence type="ECO:0000256" key="3">
    <source>
        <dbReference type="ARBA" id="ARBA00022840"/>
    </source>
</evidence>
<dbReference type="SUPFAM" id="SSF56059">
    <property type="entry name" value="Glutathione synthetase ATP-binding domain-like"/>
    <property type="match status" value="1"/>
</dbReference>
<dbReference type="SUPFAM" id="SSF51735">
    <property type="entry name" value="NAD(P)-binding Rossmann-fold domains"/>
    <property type="match status" value="1"/>
</dbReference>
<evidence type="ECO:0000256" key="5">
    <source>
        <dbReference type="PROSITE-ProRule" id="PRU00409"/>
    </source>
</evidence>
<keyword evidence="8" id="KW-0808">Transferase</keyword>
<dbReference type="EMBL" id="FUYA01000013">
    <property type="protein sequence ID" value="SKA82782.1"/>
    <property type="molecule type" value="Genomic_DNA"/>
</dbReference>
<evidence type="ECO:0000313" key="9">
    <source>
        <dbReference type="Proteomes" id="UP000189733"/>
    </source>
</evidence>
<dbReference type="PROSITE" id="PS50975">
    <property type="entry name" value="ATP_GRASP"/>
    <property type="match status" value="1"/>
</dbReference>
<dbReference type="InterPro" id="IPR013815">
    <property type="entry name" value="ATP_grasp_subdomain_1"/>
</dbReference>
<dbReference type="FunFam" id="3.30.1490.20:FF:000020">
    <property type="entry name" value="Protein lysine acetyltransferase"/>
    <property type="match status" value="1"/>
</dbReference>
<sequence>MNLAHLHTMFRPTSIALVGATEEEGTPGPVLLKNIRESQFIGPILPIHERLTELGGLPVFKNIDTLPTTPDLAILCSEPESLPQYIRALGQRGVAGAVVLGCGFSELLPEDKARIENDMLIASRETGMRLLGPGSMGFLTPRAGVNASLAHCDAQPGRIAFVTQSDALFTTILDWAQSNQLGFSNFISLGDKLDFGFGTVLDYLNADPETRAILLYVEDIKNARHFMSAARAASRSKPVIVLKAGRTEQARKELARIASGPIGLDAVYDAAFRRAGMLRVSDTEALFDSVETLARTKPLKGERLAILVNGLSPGLLTLDRFIEGGGKLAELSDETKAALSDLYGDAPMLNCRADGCVGNPITLSPNAPPERYAQAVKILLKAKGIDALLVMHFPSALADGREIAKAVAKAAKRTRRLVFCSWIGGANADQAQEIFNAAGLPIYATSDKAIRAYLNLVHYRRNQELLVQTPASLPSEFEPDLDAAQRVIATHGTGQLPLAAVLELLRAYRIPIIETRTASTPDEAASIAQELGFPVALKILSPDLACKSRVGGVILDLDSAEAVKAAAKSLPNRVLNEAPHCAIQGYIVQRMGRRPKARELALHVDYDPVFGPYISCGRARVLAPLFPSQSHSPAVALPPLNMALARELVTRAAVLPLDDSRFDISALCLTLCKLSQLLLDLPTLQHIQIDPLCVDDHGVLALDASASLLADFDASDALAIRPYPRELEQLIQIRSGKTLLIRPITPEDEPAHWDFIAKLSAEDLRFRFFGLIQTLPRAEMIRLTQIDYDREMAFIAIDREASETLGVVRGSTSLDNQEMEFAIIIRSDIKRQGLGRILLQKLIDYAAARGCARIIGQTLIDNSAMAALATALGFTVSRNYDDGVFELSRDL</sequence>
<dbReference type="InterPro" id="IPR016102">
    <property type="entry name" value="Succinyl-CoA_synth-like"/>
</dbReference>
<dbReference type="PROSITE" id="PS51186">
    <property type="entry name" value="GNAT"/>
    <property type="match status" value="1"/>
</dbReference>
<dbReference type="Gene3D" id="3.30.470.20">
    <property type="entry name" value="ATP-grasp fold, B domain"/>
    <property type="match status" value="1"/>
</dbReference>
<dbReference type="GO" id="GO:0016747">
    <property type="term" value="F:acyltransferase activity, transferring groups other than amino-acyl groups"/>
    <property type="evidence" value="ECO:0007669"/>
    <property type="project" value="InterPro"/>
</dbReference>
<evidence type="ECO:0000256" key="1">
    <source>
        <dbReference type="ARBA" id="ARBA00022598"/>
    </source>
</evidence>
<dbReference type="InterPro" id="IPR011761">
    <property type="entry name" value="ATP-grasp"/>
</dbReference>
<reference evidence="8 9" key="1">
    <citation type="submission" date="2017-02" db="EMBL/GenBank/DDBJ databases">
        <authorList>
            <person name="Peterson S.W."/>
        </authorList>
    </citation>
    <scope>NUCLEOTIDE SEQUENCE [LARGE SCALE GENOMIC DNA]</scope>
    <source>
        <strain evidence="8 9">DSM 18034</strain>
    </source>
</reference>
<keyword evidence="2 5" id="KW-0547">Nucleotide-binding</keyword>
<dbReference type="AlphaFoldDB" id="A0A1T4WZK4"/>
<evidence type="ECO:0000259" key="6">
    <source>
        <dbReference type="PROSITE" id="PS50975"/>
    </source>
</evidence>
<dbReference type="InterPro" id="IPR036291">
    <property type="entry name" value="NAD(P)-bd_dom_sf"/>
</dbReference>
<dbReference type="GO" id="GO:0016874">
    <property type="term" value="F:ligase activity"/>
    <property type="evidence" value="ECO:0007669"/>
    <property type="project" value="UniProtKB-KW"/>
</dbReference>
<dbReference type="SUPFAM" id="SSF55729">
    <property type="entry name" value="Acyl-CoA N-acyltransferases (Nat)"/>
    <property type="match status" value="1"/>
</dbReference>
<dbReference type="SUPFAM" id="SSF52210">
    <property type="entry name" value="Succinyl-CoA synthetase domains"/>
    <property type="match status" value="2"/>
</dbReference>
<dbReference type="GO" id="GO:0005524">
    <property type="term" value="F:ATP binding"/>
    <property type="evidence" value="ECO:0007669"/>
    <property type="project" value="UniProtKB-UniRule"/>
</dbReference>
<dbReference type="Pfam" id="PF13380">
    <property type="entry name" value="CoA_binding_2"/>
    <property type="match status" value="1"/>
</dbReference>
<dbReference type="PANTHER" id="PTHR43334:SF1">
    <property type="entry name" value="3-HYDROXYPROPIONATE--COA LIGASE [ADP-FORMING]"/>
    <property type="match status" value="1"/>
</dbReference>
<dbReference type="InterPro" id="IPR000182">
    <property type="entry name" value="GNAT_dom"/>
</dbReference>
<evidence type="ECO:0000256" key="2">
    <source>
        <dbReference type="ARBA" id="ARBA00022741"/>
    </source>
</evidence>
<dbReference type="CDD" id="cd04301">
    <property type="entry name" value="NAT_SF"/>
    <property type="match status" value="1"/>
</dbReference>
<dbReference type="Pfam" id="PF13302">
    <property type="entry name" value="Acetyltransf_3"/>
    <property type="match status" value="1"/>
</dbReference>
<dbReference type="Gene3D" id="3.40.50.720">
    <property type="entry name" value="NAD(P)-binding Rossmann-like Domain"/>
    <property type="match status" value="1"/>
</dbReference>
<protein>
    <submittedName>
        <fullName evidence="8">Acetyltransferase</fullName>
    </submittedName>
</protein>
<proteinExistence type="inferred from homology"/>
<evidence type="ECO:0000259" key="7">
    <source>
        <dbReference type="PROSITE" id="PS51186"/>
    </source>
</evidence>
<dbReference type="STRING" id="1121442.SAMN02745702_02827"/>
<evidence type="ECO:0000256" key="4">
    <source>
        <dbReference type="ARBA" id="ARBA00060888"/>
    </source>
</evidence>
<keyword evidence="9" id="KW-1185">Reference proteome</keyword>
<dbReference type="Pfam" id="PF13607">
    <property type="entry name" value="Succ_CoA_lig"/>
    <property type="match status" value="1"/>
</dbReference>
<dbReference type="PANTHER" id="PTHR43334">
    <property type="entry name" value="ACETATE--COA LIGASE [ADP-FORMING]"/>
    <property type="match status" value="1"/>
</dbReference>
<dbReference type="Proteomes" id="UP000189733">
    <property type="component" value="Unassembled WGS sequence"/>
</dbReference>
<comment type="similarity">
    <text evidence="4">In the N-terminal section; belongs to the acetate CoA ligase alpha subunit family.</text>
</comment>
<gene>
    <name evidence="8" type="ORF">SAMN02745702_02827</name>
</gene>
<accession>A0A1T4WZK4</accession>
<dbReference type="OrthoDB" id="9807426at2"/>
<dbReference type="Gene3D" id="3.40.630.30">
    <property type="match status" value="1"/>
</dbReference>
<feature type="domain" description="N-acetyltransferase" evidence="7">
    <location>
        <begin position="739"/>
        <end position="891"/>
    </location>
</feature>
<dbReference type="SMART" id="SM00881">
    <property type="entry name" value="CoA_binding"/>
    <property type="match status" value="1"/>
</dbReference>
<keyword evidence="3 5" id="KW-0067">ATP-binding</keyword>
<dbReference type="Pfam" id="PF13549">
    <property type="entry name" value="ATP-grasp_5"/>
    <property type="match status" value="1"/>
</dbReference>
<evidence type="ECO:0000313" key="8">
    <source>
        <dbReference type="EMBL" id="SKA82782.1"/>
    </source>
</evidence>
<dbReference type="InterPro" id="IPR051538">
    <property type="entry name" value="Acyl-CoA_Synth/Transferase"/>
</dbReference>
<dbReference type="Gene3D" id="3.40.50.261">
    <property type="entry name" value="Succinyl-CoA synthetase domains"/>
    <property type="match status" value="2"/>
</dbReference>
<organism evidence="8 9">
    <name type="scientific">Desulfobaculum bizertense DSM 18034</name>
    <dbReference type="NCBI Taxonomy" id="1121442"/>
    <lineage>
        <taxon>Bacteria</taxon>
        <taxon>Pseudomonadati</taxon>
        <taxon>Thermodesulfobacteriota</taxon>
        <taxon>Desulfovibrionia</taxon>
        <taxon>Desulfovibrionales</taxon>
        <taxon>Desulfovibrionaceae</taxon>
        <taxon>Desulfobaculum</taxon>
    </lineage>
</organism>
<dbReference type="RefSeq" id="WP_078686092.1">
    <property type="nucleotide sequence ID" value="NZ_FUYA01000013.1"/>
</dbReference>
<name>A0A1T4WZK4_9BACT</name>
<feature type="domain" description="ATP-grasp" evidence="6">
    <location>
        <begin position="502"/>
        <end position="538"/>
    </location>
</feature>
<dbReference type="Gene3D" id="3.30.1490.20">
    <property type="entry name" value="ATP-grasp fold, A domain"/>
    <property type="match status" value="1"/>
</dbReference>
<dbReference type="InterPro" id="IPR016181">
    <property type="entry name" value="Acyl_CoA_acyltransferase"/>
</dbReference>
<keyword evidence="1" id="KW-0436">Ligase</keyword>